<keyword evidence="2" id="KW-1185">Reference proteome</keyword>
<name>A0A4R1BFI0_9PROT</name>
<proteinExistence type="predicted"/>
<reference evidence="1 2" key="1">
    <citation type="submission" date="2019-03" db="EMBL/GenBank/DDBJ databases">
        <title>Genome sequence of Thiobacillaceae bacterium LSR1, a sulfur-oxidizing bacterium isolated from freshwater sediment.</title>
        <authorList>
            <person name="Li S."/>
        </authorList>
    </citation>
    <scope>NUCLEOTIDE SEQUENCE [LARGE SCALE GENOMIC DNA]</scope>
    <source>
        <strain evidence="1 2">LSR1</strain>
    </source>
</reference>
<protein>
    <submittedName>
        <fullName evidence="1">Uncharacterized protein</fullName>
    </submittedName>
</protein>
<dbReference type="EMBL" id="SJZB01000022">
    <property type="protein sequence ID" value="TCJ15798.1"/>
    <property type="molecule type" value="Genomic_DNA"/>
</dbReference>
<comment type="caution">
    <text evidence="1">The sequence shown here is derived from an EMBL/GenBank/DDBJ whole genome shotgun (WGS) entry which is preliminary data.</text>
</comment>
<organism evidence="1 2">
    <name type="scientific">Parasulfuritortus cantonensis</name>
    <dbReference type="NCBI Taxonomy" id="2528202"/>
    <lineage>
        <taxon>Bacteria</taxon>
        <taxon>Pseudomonadati</taxon>
        <taxon>Pseudomonadota</taxon>
        <taxon>Betaproteobacteria</taxon>
        <taxon>Nitrosomonadales</taxon>
        <taxon>Thiobacillaceae</taxon>
        <taxon>Parasulfuritortus</taxon>
    </lineage>
</organism>
<sequence length="68" mass="7332">MSETIFYKPEEVDSSALGVEAAFVHLYVMPIPDAGDLDAYGDDQALLPRTRPGDEGACDFFSVGTAFD</sequence>
<evidence type="ECO:0000313" key="1">
    <source>
        <dbReference type="EMBL" id="TCJ15798.1"/>
    </source>
</evidence>
<accession>A0A4R1BFI0</accession>
<dbReference type="RefSeq" id="WP_131445597.1">
    <property type="nucleotide sequence ID" value="NZ_SJZB01000022.1"/>
</dbReference>
<evidence type="ECO:0000313" key="2">
    <source>
        <dbReference type="Proteomes" id="UP000295443"/>
    </source>
</evidence>
<gene>
    <name evidence="1" type="ORF">EZJ19_06165</name>
</gene>
<dbReference type="Proteomes" id="UP000295443">
    <property type="component" value="Unassembled WGS sequence"/>
</dbReference>
<dbReference type="AlphaFoldDB" id="A0A4R1BFI0"/>